<dbReference type="Proteomes" id="UP000181790">
    <property type="component" value="Unassembled WGS sequence"/>
</dbReference>
<accession>A0A1S2VHM0</accession>
<proteinExistence type="predicted"/>
<comment type="caution">
    <text evidence="1">The sequence shown here is derived from an EMBL/GenBank/DDBJ whole genome shotgun (WGS) entry which is preliminary data.</text>
</comment>
<dbReference type="PANTHER" id="PTHR28055:SF1">
    <property type="entry name" value="ALTERED INHERITANCE OF MITOCHONDRIA PROTEIN 41, MITOCHONDRIAL"/>
    <property type="match status" value="1"/>
</dbReference>
<dbReference type="RefSeq" id="WP_071504676.1">
    <property type="nucleotide sequence ID" value="NZ_MORL01000010.1"/>
</dbReference>
<dbReference type="Gene3D" id="1.10.1510.10">
    <property type="entry name" value="Uncharacterised protein YqeY/AIM41 PF09424, N-terminal domain"/>
    <property type="match status" value="1"/>
</dbReference>
<evidence type="ECO:0000313" key="1">
    <source>
        <dbReference type="EMBL" id="OIN57735.1"/>
    </source>
</evidence>
<name>A0A1S2VHM0_9BACT</name>
<gene>
    <name evidence="1" type="ORF">BLX24_18500</name>
</gene>
<organism evidence="1 2">
    <name type="scientific">Arsenicibacter rosenii</name>
    <dbReference type="NCBI Taxonomy" id="1750698"/>
    <lineage>
        <taxon>Bacteria</taxon>
        <taxon>Pseudomonadati</taxon>
        <taxon>Bacteroidota</taxon>
        <taxon>Cytophagia</taxon>
        <taxon>Cytophagales</taxon>
        <taxon>Spirosomataceae</taxon>
        <taxon>Arsenicibacter</taxon>
    </lineage>
</organism>
<reference evidence="1 2" key="1">
    <citation type="submission" date="2016-10" db="EMBL/GenBank/DDBJ databases">
        <title>Arsenicibacter rosenii gen. nov., sp. nov., an efficient arsenic-methylating bacterium isolated from an arsenic-contaminated paddy soil.</title>
        <authorList>
            <person name="Huang K."/>
        </authorList>
    </citation>
    <scope>NUCLEOTIDE SEQUENCE [LARGE SCALE GENOMIC DNA]</scope>
    <source>
        <strain evidence="1 2">SM-1</strain>
    </source>
</reference>
<dbReference type="OrthoDB" id="9788127at2"/>
<dbReference type="SUPFAM" id="SSF89095">
    <property type="entry name" value="GatB/YqeY motif"/>
    <property type="match status" value="1"/>
</dbReference>
<keyword evidence="1" id="KW-0808">Transferase</keyword>
<sequence>MSLKQQIDADIKEAMKAKDQDGLRALRAIKSLILLEETKEGAGDGLKPEDEIKLLTKAVKQRKDSADVFRTQGREDLLAKEEAEIAIIEKYLPKQLTEDELKAKLQEIIARVGASAPSDMGKVMGVATKELAGLAEGKAISATVKQLLQ</sequence>
<dbReference type="InterPro" id="IPR023168">
    <property type="entry name" value="GatB_Yqey_C_2"/>
</dbReference>
<evidence type="ECO:0000313" key="2">
    <source>
        <dbReference type="Proteomes" id="UP000181790"/>
    </source>
</evidence>
<protein>
    <submittedName>
        <fullName evidence="1">Glutamyl-tRNA amidotransferase</fullName>
    </submittedName>
</protein>
<dbReference type="Gene3D" id="1.10.10.410">
    <property type="match status" value="1"/>
</dbReference>
<dbReference type="Pfam" id="PF09424">
    <property type="entry name" value="YqeY"/>
    <property type="match status" value="1"/>
</dbReference>
<keyword evidence="2" id="KW-1185">Reference proteome</keyword>
<dbReference type="InterPro" id="IPR042184">
    <property type="entry name" value="YqeY/Aim41_N"/>
</dbReference>
<dbReference type="AlphaFoldDB" id="A0A1S2VHM0"/>
<dbReference type="GO" id="GO:0016740">
    <property type="term" value="F:transferase activity"/>
    <property type="evidence" value="ECO:0007669"/>
    <property type="project" value="UniProtKB-KW"/>
</dbReference>
<dbReference type="InterPro" id="IPR019004">
    <property type="entry name" value="YqeY/Aim41"/>
</dbReference>
<dbReference type="InterPro" id="IPR003789">
    <property type="entry name" value="Asn/Gln_tRNA_amidoTrase-B-like"/>
</dbReference>
<dbReference type="EMBL" id="MORL01000010">
    <property type="protein sequence ID" value="OIN57735.1"/>
    <property type="molecule type" value="Genomic_DNA"/>
</dbReference>
<dbReference type="PANTHER" id="PTHR28055">
    <property type="entry name" value="ALTERED INHERITANCE OF MITOCHONDRIA PROTEIN 41, MITOCHONDRIAL"/>
    <property type="match status" value="1"/>
</dbReference>
<dbReference type="GO" id="GO:0016884">
    <property type="term" value="F:carbon-nitrogen ligase activity, with glutamine as amido-N-donor"/>
    <property type="evidence" value="ECO:0007669"/>
    <property type="project" value="InterPro"/>
</dbReference>